<evidence type="ECO:0000256" key="2">
    <source>
        <dbReference type="SAM" id="Phobius"/>
    </source>
</evidence>
<evidence type="ECO:0000259" key="4">
    <source>
        <dbReference type="Pfam" id="PF04536"/>
    </source>
</evidence>
<dbReference type="Proteomes" id="UP000010795">
    <property type="component" value="Chromosome"/>
</dbReference>
<feature type="domain" description="TPM" evidence="4">
    <location>
        <begin position="37"/>
        <end position="158"/>
    </location>
</feature>
<feature type="compositionally biased region" description="Low complexity" evidence="1">
    <location>
        <begin position="256"/>
        <end position="267"/>
    </location>
</feature>
<dbReference type="STRING" id="717605.Theco_0237"/>
<feature type="chain" id="PRO_5003940797" evidence="3">
    <location>
        <begin position="32"/>
        <end position="267"/>
    </location>
</feature>
<protein>
    <submittedName>
        <fullName evidence="5">Beta-propeller domain-containing protein, methanol dehydrogenase</fullName>
    </submittedName>
</protein>
<dbReference type="KEGG" id="tco:Theco_0237"/>
<feature type="region of interest" description="Disordered" evidence="1">
    <location>
        <begin position="235"/>
        <end position="267"/>
    </location>
</feature>
<dbReference type="Pfam" id="PF04536">
    <property type="entry name" value="TPM_phosphatase"/>
    <property type="match status" value="1"/>
</dbReference>
<feature type="signal peptide" evidence="3">
    <location>
        <begin position="1"/>
        <end position="31"/>
    </location>
</feature>
<dbReference type="Gene3D" id="3.10.310.50">
    <property type="match status" value="1"/>
</dbReference>
<feature type="compositionally biased region" description="Gly residues" evidence="1">
    <location>
        <begin position="240"/>
        <end position="255"/>
    </location>
</feature>
<evidence type="ECO:0000256" key="1">
    <source>
        <dbReference type="SAM" id="MobiDB-lite"/>
    </source>
</evidence>
<reference evidence="6" key="1">
    <citation type="submission" date="2012-01" db="EMBL/GenBank/DDBJ databases">
        <title>Complete sequence of chromosome of Thermobacillus composti KWC4.</title>
        <authorList>
            <person name="Lucas S."/>
            <person name="Han J."/>
            <person name="Lapidus A."/>
            <person name="Cheng J.-F."/>
            <person name="Goodwin L."/>
            <person name="Pitluck S."/>
            <person name="Peters L."/>
            <person name="Ovchinnikova G."/>
            <person name="Teshima H."/>
            <person name="Detter J.C."/>
            <person name="Han C."/>
            <person name="Tapia R."/>
            <person name="Land M."/>
            <person name="Hauser L."/>
            <person name="Kyrpides N."/>
            <person name="Ivanova N."/>
            <person name="Pagani I."/>
            <person name="Anderson I."/>
            <person name="Woyke T."/>
        </authorList>
    </citation>
    <scope>NUCLEOTIDE SEQUENCE [LARGE SCALE GENOMIC DNA]</scope>
    <source>
        <strain evidence="6">DSM 18247 / JCM 13945 / KWC4</strain>
    </source>
</reference>
<feature type="transmembrane region" description="Helical" evidence="2">
    <location>
        <begin position="177"/>
        <end position="197"/>
    </location>
</feature>
<keyword evidence="6" id="KW-1185">Reference proteome</keyword>
<evidence type="ECO:0000313" key="5">
    <source>
        <dbReference type="EMBL" id="AGA56482.1"/>
    </source>
</evidence>
<gene>
    <name evidence="5" type="ordered locus">Theco_0237</name>
</gene>
<proteinExistence type="predicted"/>
<keyword evidence="2" id="KW-0812">Transmembrane</keyword>
<dbReference type="eggNOG" id="COG1512">
    <property type="taxonomic scope" value="Bacteria"/>
</dbReference>
<dbReference type="InterPro" id="IPR007621">
    <property type="entry name" value="TPM_dom"/>
</dbReference>
<keyword evidence="2" id="KW-1133">Transmembrane helix</keyword>
<dbReference type="HOGENOM" id="CLU_072017_0_0_9"/>
<dbReference type="AlphaFoldDB" id="L0E9L9"/>
<evidence type="ECO:0000256" key="3">
    <source>
        <dbReference type="SAM" id="SignalP"/>
    </source>
</evidence>
<evidence type="ECO:0000313" key="6">
    <source>
        <dbReference type="Proteomes" id="UP000010795"/>
    </source>
</evidence>
<dbReference type="EMBL" id="CP003255">
    <property type="protein sequence ID" value="AGA56482.1"/>
    <property type="molecule type" value="Genomic_DNA"/>
</dbReference>
<name>L0E9L9_THECK</name>
<organism evidence="5 6">
    <name type="scientific">Thermobacillus composti (strain DSM 18247 / JCM 13945 / KWC4)</name>
    <dbReference type="NCBI Taxonomy" id="717605"/>
    <lineage>
        <taxon>Bacteria</taxon>
        <taxon>Bacillati</taxon>
        <taxon>Bacillota</taxon>
        <taxon>Bacilli</taxon>
        <taxon>Bacillales</taxon>
        <taxon>Paenibacillaceae</taxon>
        <taxon>Thermobacillus</taxon>
    </lineage>
</organism>
<keyword evidence="2" id="KW-0472">Membrane</keyword>
<keyword evidence="3" id="KW-0732">Signal</keyword>
<sequence>MNGRRRNACFTMLLLLVFGIGLMSTPQAIQAASGPLVYDYAELLSDEEEAALAGLAARLGANRETDFIIITLNGTGGMDIQDYVAHFYDETAPGYDKPHGNAAILAIDLKERDVFLAGFGKAETRLDSGRLDKIRTKITPSLSEGEYYEAFERYVKLAHQYMGYRPGVNPDNILFKFWFQAAVSLVVAGVAVGFMAINSGGRVTVNARTYLDETRSGIVAKHDRFINKTVTRTKIEKPSSGGGSFGGGGGGGVTPGGRSFSSSRGKF</sequence>
<accession>L0E9L9</accession>
<dbReference type="RefSeq" id="WP_015253248.1">
    <property type="nucleotide sequence ID" value="NC_019897.1"/>
</dbReference>